<feature type="transmembrane region" description="Helical" evidence="6">
    <location>
        <begin position="169"/>
        <end position="187"/>
    </location>
</feature>
<name>A0ABU6J679_9BURK</name>
<accession>A0ABU6J679</accession>
<evidence type="ECO:0000256" key="6">
    <source>
        <dbReference type="SAM" id="Phobius"/>
    </source>
</evidence>
<evidence type="ECO:0000256" key="5">
    <source>
        <dbReference type="ARBA" id="ARBA00023136"/>
    </source>
</evidence>
<feature type="transmembrane region" description="Helical" evidence="6">
    <location>
        <begin position="199"/>
        <end position="219"/>
    </location>
</feature>
<feature type="transmembrane region" description="Helical" evidence="6">
    <location>
        <begin position="139"/>
        <end position="157"/>
    </location>
</feature>
<feature type="transmembrane region" description="Helical" evidence="6">
    <location>
        <begin position="51"/>
        <end position="69"/>
    </location>
</feature>
<comment type="subcellular location">
    <subcellularLocation>
        <location evidence="1">Cell membrane</location>
        <topology evidence="1">Multi-pass membrane protein</topology>
    </subcellularLocation>
</comment>
<dbReference type="InterPro" id="IPR051258">
    <property type="entry name" value="Diverse_Substrate_Transporter"/>
</dbReference>
<keyword evidence="5 6" id="KW-0472">Membrane</keyword>
<dbReference type="Gene3D" id="1.10.3730.20">
    <property type="match status" value="1"/>
</dbReference>
<feature type="transmembrane region" description="Helical" evidence="6">
    <location>
        <begin position="20"/>
        <end position="39"/>
    </location>
</feature>
<dbReference type="InterPro" id="IPR000620">
    <property type="entry name" value="EamA_dom"/>
</dbReference>
<evidence type="ECO:0000259" key="7">
    <source>
        <dbReference type="Pfam" id="PF00892"/>
    </source>
</evidence>
<gene>
    <name evidence="8" type="ORF">RY831_08315</name>
</gene>
<evidence type="ECO:0000256" key="3">
    <source>
        <dbReference type="ARBA" id="ARBA00022692"/>
    </source>
</evidence>
<evidence type="ECO:0000313" key="8">
    <source>
        <dbReference type="EMBL" id="MEC4719149.1"/>
    </source>
</evidence>
<feature type="transmembrane region" description="Helical" evidence="6">
    <location>
        <begin position="104"/>
        <end position="127"/>
    </location>
</feature>
<evidence type="ECO:0000256" key="1">
    <source>
        <dbReference type="ARBA" id="ARBA00004651"/>
    </source>
</evidence>
<sequence length="322" mass="34478">MMVNSPQSAAPAWTQDGRLYAFLAAAGFSLKAIFVKLAYQSHPVEPLTLLALRMAFALPLFLWLIWYSRAPDSRPPSRGDAGRIWMLALLGYYLSSLFDFHGLTYISAGLERLILYLYPTMVLLLDACRTRKAPSARTWLAMAVCYAGLGIAFSHDLRQAGQGIDVLKGSAWVFASAVTYALYYLGTGDMVKRMGSMRLAGLAGSASCVLVLGHFLLFGHPRALAQLPADAYGWSALMAVLSTALPIYWLALAIQRLGAAQAAAVGTLGPVLTVFAAWAMLAESLSLLQLAGLALVMLGVTRLKPAAPAKPVLPASLPARSS</sequence>
<organism evidence="8 9">
    <name type="scientific">Noviherbaspirillum album</name>
    <dbReference type="NCBI Taxonomy" id="3080276"/>
    <lineage>
        <taxon>Bacteria</taxon>
        <taxon>Pseudomonadati</taxon>
        <taxon>Pseudomonadota</taxon>
        <taxon>Betaproteobacteria</taxon>
        <taxon>Burkholderiales</taxon>
        <taxon>Oxalobacteraceae</taxon>
        <taxon>Noviherbaspirillum</taxon>
    </lineage>
</organism>
<keyword evidence="9" id="KW-1185">Reference proteome</keyword>
<dbReference type="InterPro" id="IPR037185">
    <property type="entry name" value="EmrE-like"/>
</dbReference>
<reference evidence="8 9" key="1">
    <citation type="submission" date="2023-10" db="EMBL/GenBank/DDBJ databases">
        <title>Noviherbaspirillum sp. CPCC 100848 genome assembly.</title>
        <authorList>
            <person name="Li X.Y."/>
            <person name="Fang X.M."/>
        </authorList>
    </citation>
    <scope>NUCLEOTIDE SEQUENCE [LARGE SCALE GENOMIC DNA]</scope>
    <source>
        <strain evidence="8 9">CPCC 100848</strain>
    </source>
</reference>
<dbReference type="PANTHER" id="PTHR42920">
    <property type="entry name" value="OS03G0707200 PROTEIN-RELATED"/>
    <property type="match status" value="1"/>
</dbReference>
<dbReference type="SUPFAM" id="SSF103481">
    <property type="entry name" value="Multidrug resistance efflux transporter EmrE"/>
    <property type="match status" value="2"/>
</dbReference>
<feature type="transmembrane region" description="Helical" evidence="6">
    <location>
        <begin position="231"/>
        <end position="250"/>
    </location>
</feature>
<dbReference type="Proteomes" id="UP001352263">
    <property type="component" value="Unassembled WGS sequence"/>
</dbReference>
<dbReference type="PANTHER" id="PTHR42920:SF5">
    <property type="entry name" value="EAMA DOMAIN-CONTAINING PROTEIN"/>
    <property type="match status" value="1"/>
</dbReference>
<evidence type="ECO:0000256" key="2">
    <source>
        <dbReference type="ARBA" id="ARBA00022475"/>
    </source>
</evidence>
<dbReference type="Pfam" id="PF00892">
    <property type="entry name" value="EamA"/>
    <property type="match status" value="2"/>
</dbReference>
<keyword evidence="2" id="KW-1003">Cell membrane</keyword>
<feature type="transmembrane region" description="Helical" evidence="6">
    <location>
        <begin position="81"/>
        <end position="98"/>
    </location>
</feature>
<feature type="domain" description="EamA" evidence="7">
    <location>
        <begin position="168"/>
        <end position="300"/>
    </location>
</feature>
<dbReference type="EMBL" id="JAWIIV010000005">
    <property type="protein sequence ID" value="MEC4719149.1"/>
    <property type="molecule type" value="Genomic_DNA"/>
</dbReference>
<keyword evidence="4 6" id="KW-1133">Transmembrane helix</keyword>
<proteinExistence type="predicted"/>
<dbReference type="RefSeq" id="WP_326505867.1">
    <property type="nucleotide sequence ID" value="NZ_JAWIIV010000005.1"/>
</dbReference>
<protein>
    <submittedName>
        <fullName evidence="8">DMT family transporter</fullName>
    </submittedName>
</protein>
<keyword evidence="3 6" id="KW-0812">Transmembrane</keyword>
<feature type="transmembrane region" description="Helical" evidence="6">
    <location>
        <begin position="262"/>
        <end position="281"/>
    </location>
</feature>
<evidence type="ECO:0000256" key="4">
    <source>
        <dbReference type="ARBA" id="ARBA00022989"/>
    </source>
</evidence>
<evidence type="ECO:0000313" key="9">
    <source>
        <dbReference type="Proteomes" id="UP001352263"/>
    </source>
</evidence>
<comment type="caution">
    <text evidence="8">The sequence shown here is derived from an EMBL/GenBank/DDBJ whole genome shotgun (WGS) entry which is preliminary data.</text>
</comment>
<feature type="domain" description="EamA" evidence="7">
    <location>
        <begin position="18"/>
        <end position="151"/>
    </location>
</feature>